<gene>
    <name evidence="1" type="ORF">NUH88_21055</name>
</gene>
<keyword evidence="1" id="KW-0378">Hydrolase</keyword>
<evidence type="ECO:0000313" key="2">
    <source>
        <dbReference type="Proteomes" id="UP001060336"/>
    </source>
</evidence>
<dbReference type="Pfam" id="PF14196">
    <property type="entry name" value="ATC_hydrolase"/>
    <property type="match status" value="1"/>
</dbReference>
<dbReference type="GO" id="GO:0016787">
    <property type="term" value="F:hydrolase activity"/>
    <property type="evidence" value="ECO:0007669"/>
    <property type="project" value="UniProtKB-KW"/>
</dbReference>
<keyword evidence="2" id="KW-1185">Reference proteome</keyword>
<dbReference type="RefSeq" id="WP_257768746.1">
    <property type="nucleotide sequence ID" value="NZ_CP102480.1"/>
</dbReference>
<dbReference type="EMBL" id="CP102480">
    <property type="protein sequence ID" value="UUX49864.1"/>
    <property type="molecule type" value="Genomic_DNA"/>
</dbReference>
<dbReference type="Proteomes" id="UP001060336">
    <property type="component" value="Chromosome"/>
</dbReference>
<reference evidence="1" key="1">
    <citation type="submission" date="2022-08" db="EMBL/GenBank/DDBJ databases">
        <title>Nisaea acidiphila sp. nov., isolated from a marine algal debris and emended description of the genus Nisaea Urios et al. 2008.</title>
        <authorList>
            <person name="Kwon K."/>
        </authorList>
    </citation>
    <scope>NUCLEOTIDE SEQUENCE</scope>
    <source>
        <strain evidence="1">MEBiC11861</strain>
    </source>
</reference>
<organism evidence="1 2">
    <name type="scientific">Nisaea acidiphila</name>
    <dbReference type="NCBI Taxonomy" id="1862145"/>
    <lineage>
        <taxon>Bacteria</taxon>
        <taxon>Pseudomonadati</taxon>
        <taxon>Pseudomonadota</taxon>
        <taxon>Alphaproteobacteria</taxon>
        <taxon>Rhodospirillales</taxon>
        <taxon>Thalassobaculaceae</taxon>
        <taxon>Nisaea</taxon>
    </lineage>
</organism>
<name>A0A9J7AR63_9PROT</name>
<protein>
    <submittedName>
        <fullName evidence="1">L-2-amino-thiazoline-4-carboxylic acid hydrolase</fullName>
    </submittedName>
</protein>
<accession>A0A9J7AR63</accession>
<dbReference type="AlphaFoldDB" id="A0A9J7AR63"/>
<sequence>MTDLPILELRRIEANVIKPIYEEMVAEVGKAAAQKILGNAIRKAAIAHAQTFAERDGPERDMRSFQALYSLWTHGGALETEELERTAESFHFNVTRCRYAEMYREMGLGEIGHLLSCNRDGSFCEGYSDKITMERGQTIMSGASHCDFRYRYEGEG</sequence>
<dbReference type="InterPro" id="IPR026002">
    <property type="entry name" value="ATC_hydrolase-like"/>
</dbReference>
<evidence type="ECO:0000313" key="1">
    <source>
        <dbReference type="EMBL" id="UUX49864.1"/>
    </source>
</evidence>
<dbReference type="KEGG" id="naci:NUH88_21055"/>
<proteinExistence type="predicted"/>